<keyword evidence="4" id="KW-1003">Cell membrane</keyword>
<dbReference type="InterPro" id="IPR000477">
    <property type="entry name" value="RT_dom"/>
</dbReference>
<comment type="function">
    <text evidence="12">Structural component of the gap junctions.</text>
</comment>
<evidence type="ECO:0000313" key="15">
    <source>
        <dbReference type="Proteomes" id="UP000504635"/>
    </source>
</evidence>
<dbReference type="PANTHER" id="PTHR11893">
    <property type="entry name" value="INNEXIN"/>
    <property type="match status" value="1"/>
</dbReference>
<keyword evidence="11 12" id="KW-0407">Ion channel</keyword>
<evidence type="ECO:0000256" key="4">
    <source>
        <dbReference type="ARBA" id="ARBA00022475"/>
    </source>
</evidence>
<dbReference type="GO" id="GO:0005886">
    <property type="term" value="C:plasma membrane"/>
    <property type="evidence" value="ECO:0007669"/>
    <property type="project" value="UniProtKB-SubCell"/>
</dbReference>
<keyword evidence="15" id="KW-1185">Reference proteome</keyword>
<dbReference type="InParanoid" id="A0A6J2YPQ2"/>
<keyword evidence="3 12" id="KW-0813">Transport</keyword>
<evidence type="ECO:0000256" key="8">
    <source>
        <dbReference type="ARBA" id="ARBA00022989"/>
    </source>
</evidence>
<dbReference type="InterPro" id="IPR043502">
    <property type="entry name" value="DNA/RNA_pol_sf"/>
</dbReference>
<keyword evidence="5" id="KW-0812">Transmembrane</keyword>
<dbReference type="AlphaFoldDB" id="A0A6J2YPQ2"/>
<keyword evidence="10" id="KW-0472">Membrane</keyword>
<dbReference type="InterPro" id="IPR000990">
    <property type="entry name" value="Innexin"/>
</dbReference>
<dbReference type="GO" id="GO:0034220">
    <property type="term" value="P:monoatomic ion transmembrane transport"/>
    <property type="evidence" value="ECO:0007669"/>
    <property type="project" value="UniProtKB-KW"/>
</dbReference>
<evidence type="ECO:0000256" key="9">
    <source>
        <dbReference type="ARBA" id="ARBA00023065"/>
    </source>
</evidence>
<dbReference type="KEGG" id="soy:115889402"/>
<evidence type="ECO:0000256" key="10">
    <source>
        <dbReference type="ARBA" id="ARBA00023136"/>
    </source>
</evidence>
<dbReference type="RefSeq" id="XP_030765246.1">
    <property type="nucleotide sequence ID" value="XM_030909386.1"/>
</dbReference>
<comment type="similarity">
    <text evidence="12">Belongs to the pannexin family.</text>
</comment>
<keyword evidence="8" id="KW-1133">Transmembrane helix</keyword>
<dbReference type="OrthoDB" id="5867527at2759"/>
<keyword evidence="9 12" id="KW-0406">Ion transport</keyword>
<keyword evidence="7" id="KW-0965">Cell junction</keyword>
<keyword evidence="6" id="KW-0303">Gap junction</keyword>
<protein>
    <recommendedName>
        <fullName evidence="12">Innexin</fullName>
    </recommendedName>
</protein>
<accession>A0A6J2YPQ2</accession>
<dbReference type="Gene3D" id="3.30.70.270">
    <property type="match status" value="1"/>
</dbReference>
<dbReference type="PROSITE" id="PS51013">
    <property type="entry name" value="PANNEXIN"/>
    <property type="match status" value="1"/>
</dbReference>
<organism evidence="15 16">
    <name type="scientific">Sitophilus oryzae</name>
    <name type="common">Rice weevil</name>
    <name type="synonym">Curculio oryzae</name>
    <dbReference type="NCBI Taxonomy" id="7048"/>
    <lineage>
        <taxon>Eukaryota</taxon>
        <taxon>Metazoa</taxon>
        <taxon>Ecdysozoa</taxon>
        <taxon>Arthropoda</taxon>
        <taxon>Hexapoda</taxon>
        <taxon>Insecta</taxon>
        <taxon>Pterygota</taxon>
        <taxon>Neoptera</taxon>
        <taxon>Endopterygota</taxon>
        <taxon>Coleoptera</taxon>
        <taxon>Polyphaga</taxon>
        <taxon>Cucujiformia</taxon>
        <taxon>Curculionidae</taxon>
        <taxon>Dryophthorinae</taxon>
        <taxon>Sitophilus</taxon>
    </lineage>
</organism>
<dbReference type="PRINTS" id="PR01262">
    <property type="entry name" value="INNEXIN"/>
</dbReference>
<evidence type="ECO:0000256" key="7">
    <source>
        <dbReference type="ARBA" id="ARBA00022949"/>
    </source>
</evidence>
<feature type="region of interest" description="Disordered" evidence="13">
    <location>
        <begin position="1"/>
        <end position="23"/>
    </location>
</feature>
<dbReference type="PANTHER" id="PTHR11893:SF40">
    <property type="entry name" value="INNEXIN SHAKING-B"/>
    <property type="match status" value="1"/>
</dbReference>
<gene>
    <name evidence="16" type="primary">LOC115889402</name>
    <name evidence="12" type="synonym">inx</name>
</gene>
<evidence type="ECO:0000256" key="6">
    <source>
        <dbReference type="ARBA" id="ARBA00022868"/>
    </source>
</evidence>
<comment type="subcellular location">
    <subcellularLocation>
        <location evidence="1">Cell junction</location>
        <location evidence="1">Gap junction</location>
    </subcellularLocation>
    <subcellularLocation>
        <location evidence="2 12">Cell membrane</location>
        <topology evidence="2 12">Multi-pass membrane protein</topology>
    </subcellularLocation>
</comment>
<dbReference type="GeneID" id="115889402"/>
<evidence type="ECO:0000256" key="5">
    <source>
        <dbReference type="ARBA" id="ARBA00022692"/>
    </source>
</evidence>
<evidence type="ECO:0000256" key="11">
    <source>
        <dbReference type="ARBA" id="ARBA00023303"/>
    </source>
</evidence>
<evidence type="ECO:0000256" key="12">
    <source>
        <dbReference type="RuleBase" id="RU010713"/>
    </source>
</evidence>
<evidence type="ECO:0000256" key="1">
    <source>
        <dbReference type="ARBA" id="ARBA00004610"/>
    </source>
</evidence>
<reference evidence="16" key="1">
    <citation type="submission" date="2025-08" db="UniProtKB">
        <authorList>
            <consortium name="RefSeq"/>
        </authorList>
    </citation>
    <scope>IDENTIFICATION</scope>
    <source>
        <tissue evidence="16">Gonads</tissue>
    </source>
</reference>
<dbReference type="SUPFAM" id="SSF56672">
    <property type="entry name" value="DNA/RNA polymerases"/>
    <property type="match status" value="1"/>
</dbReference>
<dbReference type="GO" id="GO:0005921">
    <property type="term" value="C:gap junction"/>
    <property type="evidence" value="ECO:0007669"/>
    <property type="project" value="UniProtKB-SubCell"/>
</dbReference>
<dbReference type="GO" id="GO:0071897">
    <property type="term" value="P:DNA biosynthetic process"/>
    <property type="evidence" value="ECO:0007669"/>
    <property type="project" value="UniProtKB-ARBA"/>
</dbReference>
<feature type="domain" description="Reverse transcriptase" evidence="14">
    <location>
        <begin position="1"/>
        <end position="305"/>
    </location>
</feature>
<evidence type="ECO:0000256" key="13">
    <source>
        <dbReference type="SAM" id="MobiDB-lite"/>
    </source>
</evidence>
<sequence length="305" mass="35206">MGKTKTEHHSPTHTTGHGKKPFYKTYPFHQSALRVKLHKKRNDFAHSRRTAREDNLRNMDLLRGFYTLTQTSTITKDSIIFRLHTKFTVVVLVTLSIVVTTRQYVGNPIDCIHIRDIPEDVLNTFCWIHSTFTVVDAHNKLITDTEHYPGILFTGNKPIKQLRYYQWIAFVLFFQDNATITVNLHSTTNQIKIKRGVRQGDTISPELFITVLEHAFKMLAWQQKGIVIDGERLNHLRFADDIVIVSDSLGEIKDMLQELNDALHEIGLTINFDKTKIMTNMVPSEHIQIHNNRIEISPQICILGP</sequence>
<evidence type="ECO:0000259" key="14">
    <source>
        <dbReference type="PROSITE" id="PS50878"/>
    </source>
</evidence>
<evidence type="ECO:0000256" key="3">
    <source>
        <dbReference type="ARBA" id="ARBA00022448"/>
    </source>
</evidence>
<dbReference type="Proteomes" id="UP000504635">
    <property type="component" value="Unplaced"/>
</dbReference>
<name>A0A6J2YPQ2_SITOR</name>
<proteinExistence type="inferred from homology"/>
<evidence type="ECO:0000313" key="16">
    <source>
        <dbReference type="RefSeq" id="XP_030765246.1"/>
    </source>
</evidence>
<dbReference type="InterPro" id="IPR043128">
    <property type="entry name" value="Rev_trsase/Diguanyl_cyclase"/>
</dbReference>
<feature type="compositionally biased region" description="Basic and acidic residues" evidence="13">
    <location>
        <begin position="1"/>
        <end position="10"/>
    </location>
</feature>
<dbReference type="GO" id="GO:0005243">
    <property type="term" value="F:gap junction channel activity"/>
    <property type="evidence" value="ECO:0007669"/>
    <property type="project" value="TreeGrafter"/>
</dbReference>
<dbReference type="Pfam" id="PF00876">
    <property type="entry name" value="Innexin"/>
    <property type="match status" value="1"/>
</dbReference>
<dbReference type="PROSITE" id="PS50878">
    <property type="entry name" value="RT_POL"/>
    <property type="match status" value="1"/>
</dbReference>
<evidence type="ECO:0000256" key="2">
    <source>
        <dbReference type="ARBA" id="ARBA00004651"/>
    </source>
</evidence>